<name>A0A654FJV2_ARATH</name>
<organism evidence="1 2">
    <name type="scientific">Arabidopsis thaliana</name>
    <name type="common">Mouse-ear cress</name>
    <dbReference type="NCBI Taxonomy" id="3702"/>
    <lineage>
        <taxon>Eukaryota</taxon>
        <taxon>Viridiplantae</taxon>
        <taxon>Streptophyta</taxon>
        <taxon>Embryophyta</taxon>
        <taxon>Tracheophyta</taxon>
        <taxon>Spermatophyta</taxon>
        <taxon>Magnoliopsida</taxon>
        <taxon>eudicotyledons</taxon>
        <taxon>Gunneridae</taxon>
        <taxon>Pentapetalae</taxon>
        <taxon>rosids</taxon>
        <taxon>malvids</taxon>
        <taxon>Brassicales</taxon>
        <taxon>Brassicaceae</taxon>
        <taxon>Camelineae</taxon>
        <taxon>Arabidopsis</taxon>
    </lineage>
</organism>
<proteinExistence type="predicted"/>
<dbReference type="AlphaFoldDB" id="A0A654FJV2"/>
<evidence type="ECO:0000313" key="1">
    <source>
        <dbReference type="EMBL" id="VYS61099.1"/>
    </source>
</evidence>
<reference evidence="1 2" key="1">
    <citation type="submission" date="2019-11" db="EMBL/GenBank/DDBJ databases">
        <authorList>
            <person name="Jiao W.-B."/>
            <person name="Schneeberger K."/>
        </authorList>
    </citation>
    <scope>NUCLEOTIDE SEQUENCE [LARGE SCALE GENOMIC DNA]</scope>
    <source>
        <strain evidence="2">cv. An-1</strain>
    </source>
</reference>
<protein>
    <submittedName>
        <fullName evidence="1">Uncharacterized protein</fullName>
    </submittedName>
</protein>
<gene>
    <name evidence="1" type="ORF">AN1_LOCUS16532</name>
</gene>
<sequence length="100" mass="11762">MTSADDEILRLRHERLMKMSEKLLYMMDYADSQVERFKSILTSRDDPLASFCAVVFLRSDIPSRIYNFFKSLPLTKAELDFPSEINNFFTMPPTIEEHMS</sequence>
<dbReference type="ExpressionAtlas" id="A0A654FJV2">
    <property type="expression patterns" value="baseline and differential"/>
</dbReference>
<dbReference type="EMBL" id="CACRSJ010000106">
    <property type="protein sequence ID" value="VYS61099.1"/>
    <property type="molecule type" value="Genomic_DNA"/>
</dbReference>
<dbReference type="Proteomes" id="UP000426265">
    <property type="component" value="Unassembled WGS sequence"/>
</dbReference>
<accession>A0A654FJV2</accession>
<evidence type="ECO:0000313" key="2">
    <source>
        <dbReference type="Proteomes" id="UP000426265"/>
    </source>
</evidence>